<dbReference type="PANTHER" id="PTHR38166">
    <property type="entry name" value="C2H2-TYPE DOMAIN-CONTAINING PROTEIN-RELATED"/>
    <property type="match status" value="1"/>
</dbReference>
<feature type="compositionally biased region" description="Acidic residues" evidence="1">
    <location>
        <begin position="327"/>
        <end position="341"/>
    </location>
</feature>
<evidence type="ECO:0000313" key="3">
    <source>
        <dbReference type="Proteomes" id="UP000696573"/>
    </source>
</evidence>
<feature type="compositionally biased region" description="Polar residues" evidence="1">
    <location>
        <begin position="89"/>
        <end position="99"/>
    </location>
</feature>
<gene>
    <name evidence="2" type="ORF">CRHIZ90672A_00002036</name>
</gene>
<feature type="compositionally biased region" description="Basic residues" evidence="1">
    <location>
        <begin position="450"/>
        <end position="461"/>
    </location>
</feature>
<sequence>MAFNAPKPVDELVYAWSSDLIPTASEHQAMARPPASHANLVQQYVYDPSHQISPIDQGRPSSRQRRQIGLFEVDCAGRFTVCEDGSGPQIDSKSTSSSVYAEIHSTPDKNSVPSDDDTPNEADVEGISVPPDLGVLCTGSWQERMSCDPVLSWRVEAVTQEDLDEMALIESQKSQALYNGPVAEKLKHSNNWKLGKAASGSVTESTDYSVPGMTEGSSRETDTSCLPDRATHLEDNQMDSPVDNAFSFPDEMTAGCGSGRFKSDLTLIGMFNANSEPKDQGGRFQPYSVPGHLDADGFPEVWTEQSQQNCNASYEIPGLVSIPGATGEDDVSGAADEESSESDSVWMSDYSESVPVLPDGHPFLRVKSKATEEALRLYEIYYNYTRDKDTPSASCVADAGDNTSSGQAPRVSSLVGSSSSSSGSKRASDGADQDGMDDNNGQNGANGRGPPRKRVRASKKSAGREPSLACPYAKKDPIKYRSCYSFNLKRAKDVKQHLSRCHQLPIYCARCKEIFPSEDERNEHLEVDISAMCPVQNIVYDGVTREQKELLARRVSHRMTLEDQWFSIFDILFPNHHPKPRSAYVNTDLTIEMETFQDMMVAEGPRIISTTLASHNIVPASISSNPESDLSSLFEIVLMEALVKIADRWTANLVEDSTTSDENGGDSILAVSSRAQANTEQSASSSDTLVTSRPNSQQPPSLLNRSLEETDNIASLPKRTDVPDQATNDEVLPMMNNTTRNELQESRQSRTMIEHAPNEFQSNPSTESQIPFSHPDNISDLLESPDFMLLDGLLEDHGPPGSWDNFRFEEEPDEAMVNKLDNGSASAYRDWETPL</sequence>
<feature type="compositionally biased region" description="Polar residues" evidence="1">
    <location>
        <begin position="673"/>
        <end position="704"/>
    </location>
</feature>
<feature type="region of interest" description="Disordered" evidence="1">
    <location>
        <begin position="321"/>
        <end position="346"/>
    </location>
</feature>
<feature type="compositionally biased region" description="Acidic residues" evidence="1">
    <location>
        <begin position="114"/>
        <end position="124"/>
    </location>
</feature>
<organism evidence="2 3">
    <name type="scientific">Clonostachys rhizophaga</name>
    <dbReference type="NCBI Taxonomy" id="160324"/>
    <lineage>
        <taxon>Eukaryota</taxon>
        <taxon>Fungi</taxon>
        <taxon>Dikarya</taxon>
        <taxon>Ascomycota</taxon>
        <taxon>Pezizomycotina</taxon>
        <taxon>Sordariomycetes</taxon>
        <taxon>Hypocreomycetidae</taxon>
        <taxon>Hypocreales</taxon>
        <taxon>Bionectriaceae</taxon>
        <taxon>Clonostachys</taxon>
    </lineage>
</organism>
<feature type="region of interest" description="Disordered" evidence="1">
    <location>
        <begin position="673"/>
        <end position="706"/>
    </location>
</feature>
<protein>
    <recommendedName>
        <fullName evidence="4">C2H2-type domain-containing protein</fullName>
    </recommendedName>
</protein>
<evidence type="ECO:0000313" key="2">
    <source>
        <dbReference type="EMBL" id="CAH0028062.1"/>
    </source>
</evidence>
<feature type="compositionally biased region" description="Low complexity" evidence="1">
    <location>
        <begin position="411"/>
        <end position="424"/>
    </location>
</feature>
<feature type="region of interest" description="Disordered" evidence="1">
    <location>
        <begin position="390"/>
        <end position="470"/>
    </location>
</feature>
<dbReference type="OrthoDB" id="3521097at2759"/>
<evidence type="ECO:0008006" key="4">
    <source>
        <dbReference type="Google" id="ProtNLM"/>
    </source>
</evidence>
<proteinExistence type="predicted"/>
<comment type="caution">
    <text evidence="2">The sequence shown here is derived from an EMBL/GenBank/DDBJ whole genome shotgun (WGS) entry which is preliminary data.</text>
</comment>
<dbReference type="EMBL" id="CABFNQ020000730">
    <property type="protein sequence ID" value="CAH0028062.1"/>
    <property type="molecule type" value="Genomic_DNA"/>
</dbReference>
<dbReference type="PANTHER" id="PTHR38166:SF1">
    <property type="entry name" value="C2H2-TYPE DOMAIN-CONTAINING PROTEIN"/>
    <property type="match status" value="1"/>
</dbReference>
<accession>A0A9N9YRL8</accession>
<evidence type="ECO:0000256" key="1">
    <source>
        <dbReference type="SAM" id="MobiDB-lite"/>
    </source>
</evidence>
<name>A0A9N9YRL8_9HYPO</name>
<feature type="region of interest" description="Disordered" evidence="1">
    <location>
        <begin position="196"/>
        <end position="225"/>
    </location>
</feature>
<dbReference type="Proteomes" id="UP000696573">
    <property type="component" value="Unassembled WGS sequence"/>
</dbReference>
<reference evidence="2" key="1">
    <citation type="submission" date="2021-10" db="EMBL/GenBank/DDBJ databases">
        <authorList>
            <person name="Piombo E."/>
        </authorList>
    </citation>
    <scope>NUCLEOTIDE SEQUENCE</scope>
</reference>
<feature type="region of interest" description="Disordered" evidence="1">
    <location>
        <begin position="84"/>
        <end position="129"/>
    </location>
</feature>
<keyword evidence="3" id="KW-1185">Reference proteome</keyword>
<dbReference type="AlphaFoldDB" id="A0A9N9YRL8"/>